<dbReference type="Gene3D" id="3.40.190.10">
    <property type="entry name" value="Periplasmic binding protein-like II"/>
    <property type="match status" value="1"/>
</dbReference>
<dbReference type="Pfam" id="PF12974">
    <property type="entry name" value="Phosphonate-bd"/>
    <property type="match status" value="1"/>
</dbReference>
<proteinExistence type="predicted"/>
<dbReference type="RefSeq" id="WP_219801542.1">
    <property type="nucleotide sequence ID" value="NZ_CP080096.1"/>
</dbReference>
<evidence type="ECO:0000313" key="2">
    <source>
        <dbReference type="Proteomes" id="UP000826462"/>
    </source>
</evidence>
<accession>A0ABX8UYP3</accession>
<dbReference type="PANTHER" id="PTHR35841">
    <property type="entry name" value="PHOSPHONATES-BINDING PERIPLASMIC PROTEIN"/>
    <property type="match status" value="1"/>
</dbReference>
<gene>
    <name evidence="1" type="ORF">KZJ38_34780</name>
</gene>
<dbReference type="Proteomes" id="UP000826462">
    <property type="component" value="Chromosome 2"/>
</dbReference>
<keyword evidence="2" id="KW-1185">Reference proteome</keyword>
<organism evidence="1 2">
    <name type="scientific">Paraburkholderia edwinii</name>
    <dbReference type="NCBI Taxonomy" id="2861782"/>
    <lineage>
        <taxon>Bacteria</taxon>
        <taxon>Pseudomonadati</taxon>
        <taxon>Pseudomonadota</taxon>
        <taxon>Betaproteobacteria</taxon>
        <taxon>Burkholderiales</taxon>
        <taxon>Burkholderiaceae</taxon>
        <taxon>Paraburkholderia</taxon>
    </lineage>
</organism>
<dbReference type="SUPFAM" id="SSF53850">
    <property type="entry name" value="Periplasmic binding protein-like II"/>
    <property type="match status" value="1"/>
</dbReference>
<evidence type="ECO:0000313" key="1">
    <source>
        <dbReference type="EMBL" id="QYD72114.1"/>
    </source>
</evidence>
<dbReference type="PANTHER" id="PTHR35841:SF1">
    <property type="entry name" value="PHOSPHONATES-BINDING PERIPLASMIC PROTEIN"/>
    <property type="match status" value="1"/>
</dbReference>
<dbReference type="EMBL" id="CP080096">
    <property type="protein sequence ID" value="QYD72114.1"/>
    <property type="molecule type" value="Genomic_DNA"/>
</dbReference>
<sequence length="266" mass="28997">MNPVPWVAALPMYNVSPSLEACWREWLADVLHVVEPAARIVESDSGLDALWRRDDLLLSQTCGYPLTHELRDIVQLVATPCFDAPGCDGPYYSSALVTHADASFATLENFRGSTVAFNQTDSNSGFNVLRHAVAPLARGGRFFGSSLQTGSHIASLQAVAERRADLAAIDCVTMAFVCDERPALAQAVKQIEWTEASPGLPLIASKAVPAERIAELRSALKEALAMRPERARRLRLKGFATLSMDDYAHITQLENEAIESGYARLA</sequence>
<reference evidence="1 2" key="1">
    <citation type="submission" date="2021-07" db="EMBL/GenBank/DDBJ databases">
        <title>Paraburkholderia edwinii protects Aspergillus sp. from phenazines by acting as a toxin sponge.</title>
        <authorList>
            <person name="Dahlstrom K.M."/>
            <person name="Newman D.K."/>
        </authorList>
    </citation>
    <scope>NUCLEOTIDE SEQUENCE [LARGE SCALE GENOMIC DNA]</scope>
    <source>
        <strain evidence="1 2">Pe01</strain>
    </source>
</reference>
<protein>
    <submittedName>
        <fullName evidence="1">PhnD/SsuA/transferrin family substrate-binding protein</fullName>
    </submittedName>
</protein>
<name>A0ABX8UYP3_9BURK</name>